<evidence type="ECO:0000313" key="6">
    <source>
        <dbReference type="Proteomes" id="UP000538931"/>
    </source>
</evidence>
<evidence type="ECO:0000256" key="1">
    <source>
        <dbReference type="ARBA" id="ARBA00022448"/>
    </source>
</evidence>
<keyword evidence="3 5" id="KW-0067">ATP-binding</keyword>
<proteinExistence type="predicted"/>
<name>A0A7W1WW30_9GAMM</name>
<dbReference type="InterPro" id="IPR003593">
    <property type="entry name" value="AAA+_ATPase"/>
</dbReference>
<evidence type="ECO:0000313" key="5">
    <source>
        <dbReference type="EMBL" id="MBA4501242.1"/>
    </source>
</evidence>
<dbReference type="AlphaFoldDB" id="A0A7W1WW30"/>
<keyword evidence="6" id="KW-1185">Reference proteome</keyword>
<keyword evidence="2" id="KW-0547">Nucleotide-binding</keyword>
<dbReference type="Gene3D" id="3.40.50.300">
    <property type="entry name" value="P-loop containing nucleotide triphosphate hydrolases"/>
    <property type="match status" value="1"/>
</dbReference>
<gene>
    <name evidence="5" type="ORF">H1S06_02530</name>
</gene>
<dbReference type="PROSITE" id="PS50893">
    <property type="entry name" value="ABC_TRANSPORTER_2"/>
    <property type="match status" value="1"/>
</dbReference>
<comment type="caution">
    <text evidence="5">The sequence shown here is derived from an EMBL/GenBank/DDBJ whole genome shotgun (WGS) entry which is preliminary data.</text>
</comment>
<dbReference type="GO" id="GO:0005524">
    <property type="term" value="F:ATP binding"/>
    <property type="evidence" value="ECO:0007669"/>
    <property type="project" value="UniProtKB-KW"/>
</dbReference>
<dbReference type="GO" id="GO:0016887">
    <property type="term" value="F:ATP hydrolysis activity"/>
    <property type="evidence" value="ECO:0007669"/>
    <property type="project" value="InterPro"/>
</dbReference>
<dbReference type="SUPFAM" id="SSF52540">
    <property type="entry name" value="P-loop containing nucleoside triphosphate hydrolases"/>
    <property type="match status" value="1"/>
</dbReference>
<dbReference type="SMART" id="SM00382">
    <property type="entry name" value="AAA"/>
    <property type="match status" value="1"/>
</dbReference>
<dbReference type="CDD" id="cd03230">
    <property type="entry name" value="ABC_DR_subfamily_A"/>
    <property type="match status" value="1"/>
</dbReference>
<reference evidence="5 6" key="1">
    <citation type="submission" date="2020-07" db="EMBL/GenBank/DDBJ databases">
        <title>Bacterium isolated from marien macroalgae.</title>
        <authorList>
            <person name="Zhu K."/>
            <person name="Lu D."/>
            <person name="Du Z."/>
        </authorList>
    </citation>
    <scope>NUCLEOTIDE SEQUENCE [LARGE SCALE GENOMIC DNA]</scope>
    <source>
        <strain evidence="5 6">3-1745</strain>
    </source>
</reference>
<organism evidence="5 6">
    <name type="scientific">Marinobacterium marinum</name>
    <dbReference type="NCBI Taxonomy" id="2756129"/>
    <lineage>
        <taxon>Bacteria</taxon>
        <taxon>Pseudomonadati</taxon>
        <taxon>Pseudomonadota</taxon>
        <taxon>Gammaproteobacteria</taxon>
        <taxon>Oceanospirillales</taxon>
        <taxon>Oceanospirillaceae</taxon>
        <taxon>Marinobacterium</taxon>
    </lineage>
</organism>
<dbReference type="RefSeq" id="WP_181736894.1">
    <property type="nucleotide sequence ID" value="NZ_JACEMT010000033.1"/>
</dbReference>
<dbReference type="Proteomes" id="UP000538931">
    <property type="component" value="Unassembled WGS sequence"/>
</dbReference>
<dbReference type="Pfam" id="PF00005">
    <property type="entry name" value="ABC_tran"/>
    <property type="match status" value="1"/>
</dbReference>
<dbReference type="InterPro" id="IPR003439">
    <property type="entry name" value="ABC_transporter-like_ATP-bd"/>
</dbReference>
<keyword evidence="1" id="KW-0813">Transport</keyword>
<dbReference type="InterPro" id="IPR050153">
    <property type="entry name" value="Metal_Ion_Import_ABC"/>
</dbReference>
<dbReference type="EMBL" id="JACEMT010000033">
    <property type="protein sequence ID" value="MBA4501242.1"/>
    <property type="molecule type" value="Genomic_DNA"/>
</dbReference>
<sequence>MIDIQNVTVYQQQTPVLQNFSLRIKEGERVAILGPNGAGKSTLLKLISRDLYPVVTPNSHVRLYGSEAVNLWDLRRRIGVVSSDLQEDYTPYTPALSVILSGYFGSIGQHGHLQPTTAQQQLAEQLLSDMGLADYRHQMYQRLSTGQKRRLLLARALIHQPQALILDEPANGLDMGASITMLELMRSFCRQGGSMLIATHHVADIIPEIDRVILLRQGKVMADGAKQDILTSTNLSQLYGVPLEISQKNHWYHLWHSQA</sequence>
<dbReference type="PANTHER" id="PTHR42734">
    <property type="entry name" value="METAL TRANSPORT SYSTEM ATP-BINDING PROTEIN TM_0124-RELATED"/>
    <property type="match status" value="1"/>
</dbReference>
<evidence type="ECO:0000256" key="3">
    <source>
        <dbReference type="ARBA" id="ARBA00022840"/>
    </source>
</evidence>
<protein>
    <submittedName>
        <fullName evidence="5">ATP-binding cassette domain-containing protein</fullName>
    </submittedName>
</protein>
<dbReference type="InterPro" id="IPR027417">
    <property type="entry name" value="P-loop_NTPase"/>
</dbReference>
<evidence type="ECO:0000259" key="4">
    <source>
        <dbReference type="PROSITE" id="PS50893"/>
    </source>
</evidence>
<evidence type="ECO:0000256" key="2">
    <source>
        <dbReference type="ARBA" id="ARBA00022741"/>
    </source>
</evidence>
<feature type="domain" description="ABC transporter" evidence="4">
    <location>
        <begin position="2"/>
        <end position="242"/>
    </location>
</feature>
<accession>A0A7W1WW30</accession>